<keyword evidence="6" id="KW-1185">Reference proteome</keyword>
<name>A0A8J3V4Q6_9ACTN</name>
<dbReference type="AlphaFoldDB" id="A0A8J3V4Q6"/>
<dbReference type="PANTHER" id="PTHR30055:SF235">
    <property type="entry name" value="TRANSCRIPTIONAL REGULATORY PROTEIN"/>
    <property type="match status" value="1"/>
</dbReference>
<evidence type="ECO:0000259" key="4">
    <source>
        <dbReference type="PROSITE" id="PS50977"/>
    </source>
</evidence>
<feature type="domain" description="HTH tetR-type" evidence="4">
    <location>
        <begin position="23"/>
        <end position="83"/>
    </location>
</feature>
<dbReference type="InterPro" id="IPR050109">
    <property type="entry name" value="HTH-type_TetR-like_transc_reg"/>
</dbReference>
<dbReference type="GO" id="GO:0003700">
    <property type="term" value="F:DNA-binding transcription factor activity"/>
    <property type="evidence" value="ECO:0007669"/>
    <property type="project" value="TreeGrafter"/>
</dbReference>
<reference evidence="5" key="1">
    <citation type="submission" date="2021-01" db="EMBL/GenBank/DDBJ databases">
        <title>Whole genome shotgun sequence of Planotetraspora thailandica NBRC 104271.</title>
        <authorList>
            <person name="Komaki H."/>
            <person name="Tamura T."/>
        </authorList>
    </citation>
    <scope>NUCLEOTIDE SEQUENCE</scope>
    <source>
        <strain evidence="5">NBRC 104271</strain>
    </source>
</reference>
<evidence type="ECO:0000313" key="6">
    <source>
        <dbReference type="Proteomes" id="UP000605992"/>
    </source>
</evidence>
<evidence type="ECO:0000256" key="3">
    <source>
        <dbReference type="SAM" id="MobiDB-lite"/>
    </source>
</evidence>
<evidence type="ECO:0000313" key="5">
    <source>
        <dbReference type="EMBL" id="GII57362.1"/>
    </source>
</evidence>
<proteinExistence type="predicted"/>
<sequence length="209" mass="22707">MTAEQAPRVRRPYRSPHRERQAAETRRAVLAAAARLFGEGGWAGTGMREVARAAGVSVETVYAHFRSKGELLVSVLDVAVVGDAGPEPLARRPEFAALTSGTRGERVAAAAGLVTTIHQRTAGVYLVLREAAASDGDLDGLLTESEERRRISVEQGISMVLGRPATREERDGLWAVLSVEVYQLLTERSGWTPRQYEGWLAGVIDRLTT</sequence>
<dbReference type="RefSeq" id="WP_203947490.1">
    <property type="nucleotide sequence ID" value="NZ_BOOR01000050.1"/>
</dbReference>
<evidence type="ECO:0000256" key="2">
    <source>
        <dbReference type="PROSITE-ProRule" id="PRU00335"/>
    </source>
</evidence>
<dbReference type="InterPro" id="IPR001647">
    <property type="entry name" value="HTH_TetR"/>
</dbReference>
<feature type="DNA-binding region" description="H-T-H motif" evidence="2">
    <location>
        <begin position="46"/>
        <end position="65"/>
    </location>
</feature>
<organism evidence="5 6">
    <name type="scientific">Planotetraspora thailandica</name>
    <dbReference type="NCBI Taxonomy" id="487172"/>
    <lineage>
        <taxon>Bacteria</taxon>
        <taxon>Bacillati</taxon>
        <taxon>Actinomycetota</taxon>
        <taxon>Actinomycetes</taxon>
        <taxon>Streptosporangiales</taxon>
        <taxon>Streptosporangiaceae</taxon>
        <taxon>Planotetraspora</taxon>
    </lineage>
</organism>
<accession>A0A8J3V4Q6</accession>
<dbReference type="Gene3D" id="1.10.357.10">
    <property type="entry name" value="Tetracycline Repressor, domain 2"/>
    <property type="match status" value="1"/>
</dbReference>
<dbReference type="PROSITE" id="PS50977">
    <property type="entry name" value="HTH_TETR_2"/>
    <property type="match status" value="1"/>
</dbReference>
<gene>
    <name evidence="5" type="ORF">Pth03_57510</name>
</gene>
<dbReference type="SUPFAM" id="SSF46689">
    <property type="entry name" value="Homeodomain-like"/>
    <property type="match status" value="1"/>
</dbReference>
<dbReference type="PRINTS" id="PR00455">
    <property type="entry name" value="HTHTETR"/>
</dbReference>
<keyword evidence="1 2" id="KW-0238">DNA-binding</keyword>
<feature type="region of interest" description="Disordered" evidence="3">
    <location>
        <begin position="1"/>
        <end position="22"/>
    </location>
</feature>
<dbReference type="PANTHER" id="PTHR30055">
    <property type="entry name" value="HTH-TYPE TRANSCRIPTIONAL REGULATOR RUTR"/>
    <property type="match status" value="1"/>
</dbReference>
<dbReference type="Proteomes" id="UP000605992">
    <property type="component" value="Unassembled WGS sequence"/>
</dbReference>
<comment type="caution">
    <text evidence="5">The sequence shown here is derived from an EMBL/GenBank/DDBJ whole genome shotgun (WGS) entry which is preliminary data.</text>
</comment>
<dbReference type="Pfam" id="PF00440">
    <property type="entry name" value="TetR_N"/>
    <property type="match status" value="1"/>
</dbReference>
<dbReference type="EMBL" id="BOOR01000050">
    <property type="protein sequence ID" value="GII57362.1"/>
    <property type="molecule type" value="Genomic_DNA"/>
</dbReference>
<protein>
    <submittedName>
        <fullName evidence="5">TetR family transcriptional regulator</fullName>
    </submittedName>
</protein>
<dbReference type="GO" id="GO:0000976">
    <property type="term" value="F:transcription cis-regulatory region binding"/>
    <property type="evidence" value="ECO:0007669"/>
    <property type="project" value="TreeGrafter"/>
</dbReference>
<dbReference type="InterPro" id="IPR009057">
    <property type="entry name" value="Homeodomain-like_sf"/>
</dbReference>
<evidence type="ECO:0000256" key="1">
    <source>
        <dbReference type="ARBA" id="ARBA00023125"/>
    </source>
</evidence>